<accession>A0ACC6A6D3</accession>
<dbReference type="EMBL" id="JAMBOP010000009">
    <property type="protein sequence ID" value="MCM3736140.1"/>
    <property type="molecule type" value="Genomic_DNA"/>
</dbReference>
<keyword evidence="2" id="KW-1185">Reference proteome</keyword>
<sequence length="60" mass="7113">MEDVVEEKKLFHFHEKPNLDCPIRGNLQIVLAVILIQVQEIIEQVFRKYDNGTTRYIISK</sequence>
<dbReference type="Proteomes" id="UP001202289">
    <property type="component" value="Unassembled WGS sequence"/>
</dbReference>
<comment type="caution">
    <text evidence="1">The sequence shown here is derived from an EMBL/GenBank/DDBJ whole genome shotgun (WGS) entry which is preliminary data.</text>
</comment>
<evidence type="ECO:0000313" key="2">
    <source>
        <dbReference type="Proteomes" id="UP001202289"/>
    </source>
</evidence>
<proteinExistence type="predicted"/>
<protein>
    <submittedName>
        <fullName evidence="1">Uncharacterized protein</fullName>
    </submittedName>
</protein>
<evidence type="ECO:0000313" key="1">
    <source>
        <dbReference type="EMBL" id="MCM3736140.1"/>
    </source>
</evidence>
<reference evidence="1" key="1">
    <citation type="submission" date="2022-05" db="EMBL/GenBank/DDBJ databases">
        <title>Comparative Genomics of Spacecraft Associated Microbes.</title>
        <authorList>
            <person name="Tran M.T."/>
            <person name="Wright A."/>
            <person name="Seuylemezian A."/>
            <person name="Eisen J."/>
            <person name="Coil D."/>
        </authorList>
    </citation>
    <scope>NUCLEOTIDE SEQUENCE</scope>
    <source>
        <strain evidence="1">FAIRING 10M-2.2</strain>
    </source>
</reference>
<organism evidence="1 2">
    <name type="scientific">Bacillus cytotoxicus</name>
    <dbReference type="NCBI Taxonomy" id="580165"/>
    <lineage>
        <taxon>Bacteria</taxon>
        <taxon>Bacillati</taxon>
        <taxon>Bacillota</taxon>
        <taxon>Bacilli</taxon>
        <taxon>Bacillales</taxon>
        <taxon>Bacillaceae</taxon>
        <taxon>Bacillus</taxon>
        <taxon>Bacillus cereus group</taxon>
    </lineage>
</organism>
<gene>
    <name evidence="1" type="ORF">M3215_09960</name>
</gene>
<name>A0ACC6A6D3_9BACI</name>